<evidence type="ECO:0000313" key="14">
    <source>
        <dbReference type="Proteomes" id="UP000017200"/>
    </source>
</evidence>
<dbReference type="Pfam" id="PF07885">
    <property type="entry name" value="Ion_trans_2"/>
    <property type="match status" value="1"/>
</dbReference>
<dbReference type="AlphaFoldDB" id="U5H7B3"/>
<keyword evidence="14" id="KW-1185">Reference proteome</keyword>
<evidence type="ECO:0000256" key="4">
    <source>
        <dbReference type="ARBA" id="ARBA00022989"/>
    </source>
</evidence>
<evidence type="ECO:0000256" key="7">
    <source>
        <dbReference type="ARBA" id="ARBA00023303"/>
    </source>
</evidence>
<dbReference type="PANTHER" id="PTHR11003:SF291">
    <property type="entry name" value="IP11374P"/>
    <property type="match status" value="1"/>
</dbReference>
<evidence type="ECO:0000313" key="12">
    <source>
        <dbReference type="EMBL" id="KDE06497.1"/>
    </source>
</evidence>
<dbReference type="EnsemblFungi" id="MVLG_03149T0">
    <property type="protein sequence ID" value="MVLG_03149T0"/>
    <property type="gene ID" value="MVLG_03149"/>
</dbReference>
<evidence type="ECO:0000256" key="10">
    <source>
        <dbReference type="SAM" id="Phobius"/>
    </source>
</evidence>
<feature type="compositionally biased region" description="Polar residues" evidence="9">
    <location>
        <begin position="1030"/>
        <end position="1052"/>
    </location>
</feature>
<reference evidence="13" key="4">
    <citation type="submission" date="2015-06" db="UniProtKB">
        <authorList>
            <consortium name="EnsemblFungi"/>
        </authorList>
    </citation>
    <scope>IDENTIFICATION</scope>
</reference>
<sequence>MGRLLGRSIPSLPTVRRVDARPRDEKLEEKRSGTQMGSTLSSLEGKEASPSSLNGSGSGSGSSVEDVRTAHRVLPTVTISSQGTRPSSAPPGRPTSTGSEFVSSDEDEDALDHTLSIAATMDLPKPGRTRDRRGAARSRNGSGSDDDDDEGDDPDPDPRRRRRTRWRRKFHAMTHKLHSKFVKDERIGAITTIDAEGNVVKKIQHRYLPILSGLLCPFSVLLDIPGLTERWYVRTAGYNVVETQPNPAILDVGLAISMALGVAANLGLISRFLERKPYLCTWISIVALTAHDVINMTIVIAFGIVHRFSDGFTYGVAYWMTVASTAASLTCNITLVLDLVRTRDFKASGSGLTEKQRALVIAVMSLLCYLGLGSLVFSFMEDFSYIDSLYFTIVTITSVGFGDLIPTTVGAKIFSFFYDLCGLVLLAFTIAIARETVLETFEANYRARRDVLAKKARERKEDKRRRTRERRMRLERQLRERLEESPLNVPDGGVGLSPVVLTAVAMGGGRGGRAQPRFGTKEPTAPTIQAVPSKEDRATQRALDFALERESGLSLWKASSRWVKRRLGIMEAYTPHCEDPNYRGDTDAQTVVGSSEPKLGHELTRTLTSESTVNYVHDERLKSLKEQLQHEEKVELRIKLTLALSLFLVFWLVGAAVFHLTEDWTYFNSMWFCFIFFHDDRSNAGRAFFIAWALFGIANMTLTLSVVTESWSSRYKSTIIDGKRRRVLGRLRNKNTSADTSALRLLALDGFHHEDEIEAKDLPTKLMEALRGFQDHARYFMLGRMGDVPENLRQLFDAAGHFSHELEAMIQDGEIEGAQSGDTKHFLFMVSYERQFDVLMDAAERLSQVFKSHEDELETMRHLNNRLRVALAKAETGEGTDLGEQTLDELGAVAPVESGKEDGPSEEGLFHKRPAGGYGDEQTELEVEQTLDADDDDDDDSLAIGYKRKGLVPGPVATPTPTIALTDAEEAVRSSSAMLEHVSTVSEERPKLRLMTPSPNGAWPANVGSSVASPSNLGAPSALGGGPRSSIWSSDVQPAAWSNTSLGRTPTLTFYEPERPSTPSRAPASSHPSSSTTFRRFSTAPPGK</sequence>
<dbReference type="PANTHER" id="PTHR11003">
    <property type="entry name" value="POTASSIUM CHANNEL, SUBFAMILY K"/>
    <property type="match status" value="1"/>
</dbReference>
<keyword evidence="2" id="KW-0813">Transport</keyword>
<proteinExistence type="predicted"/>
<evidence type="ECO:0000256" key="2">
    <source>
        <dbReference type="ARBA" id="ARBA00022448"/>
    </source>
</evidence>
<keyword evidence="7" id="KW-0407">Ion channel</keyword>
<feature type="compositionally biased region" description="Polar residues" evidence="9">
    <location>
        <begin position="77"/>
        <end position="87"/>
    </location>
</feature>
<reference evidence="12" key="2">
    <citation type="submission" date="2010-11" db="EMBL/GenBank/DDBJ databases">
        <authorList>
            <consortium name="The Broad Institute Genome Sequencing Platform"/>
            <person name="Earl A."/>
            <person name="Ward D."/>
            <person name="Feldgarden M."/>
            <person name="Gevers D."/>
            <person name="Butler R."/>
            <person name="Young S.K."/>
            <person name="Zeng Q."/>
            <person name="Gargeya S."/>
            <person name="Fitzgerald M."/>
            <person name="Haas B."/>
            <person name="Abouelleil A."/>
            <person name="Alvarado L."/>
            <person name="Arachchi H.M."/>
            <person name="Berlin A."/>
            <person name="Brown A."/>
            <person name="Chapman S.B."/>
            <person name="Chen Z."/>
            <person name="Dunbar C."/>
            <person name="Freedman E."/>
            <person name="Gearin G."/>
            <person name="Gellesch M."/>
            <person name="Goldberg J."/>
            <person name="Griggs A."/>
            <person name="Gujja S."/>
            <person name="Heilman E."/>
            <person name="Heiman D."/>
            <person name="Howarth C."/>
            <person name="Larson L."/>
            <person name="Lui A."/>
            <person name="MacDonald P.J.P."/>
            <person name="Mehta T."/>
            <person name="Montmayeur A."/>
            <person name="Murphy C."/>
            <person name="Neiman D."/>
            <person name="Pearson M."/>
            <person name="Priest M."/>
            <person name="Roberts A."/>
            <person name="Saif S."/>
            <person name="Shea T."/>
            <person name="Shenoy N."/>
            <person name="Sisk P."/>
            <person name="Stolte C."/>
            <person name="Sykes S."/>
            <person name="White J."/>
            <person name="Yandava C."/>
            <person name="Wortman J."/>
            <person name="Nusbaum C."/>
            <person name="Birren B."/>
        </authorList>
    </citation>
    <scope>NUCLEOTIDE SEQUENCE</scope>
    <source>
        <strain evidence="12">P1A1 Lamole</strain>
    </source>
</reference>
<feature type="transmembrane region" description="Helical" evidence="10">
    <location>
        <begin position="413"/>
        <end position="433"/>
    </location>
</feature>
<feature type="region of interest" description="Disordered" evidence="9">
    <location>
        <begin position="979"/>
        <end position="1088"/>
    </location>
</feature>
<feature type="transmembrane region" description="Helical" evidence="10">
    <location>
        <begin position="248"/>
        <end position="269"/>
    </location>
</feature>
<gene>
    <name evidence="12" type="ORF">MVLG_03149</name>
</gene>
<evidence type="ECO:0000256" key="5">
    <source>
        <dbReference type="ARBA" id="ARBA00023065"/>
    </source>
</evidence>
<keyword evidence="4 10" id="KW-1133">Transmembrane helix</keyword>
<dbReference type="InParanoid" id="U5H7B3"/>
<feature type="coiled-coil region" evidence="8">
    <location>
        <begin position="457"/>
        <end position="484"/>
    </location>
</feature>
<feature type="compositionally biased region" description="Polar residues" evidence="9">
    <location>
        <begin position="33"/>
        <end position="42"/>
    </location>
</feature>
<feature type="domain" description="Potassium channel" evidence="11">
    <location>
        <begin position="366"/>
        <end position="436"/>
    </location>
</feature>
<dbReference type="Gene3D" id="1.10.287.70">
    <property type="match status" value="2"/>
</dbReference>
<name>U5H7B3_USTV1</name>
<dbReference type="SUPFAM" id="SSF81324">
    <property type="entry name" value="Voltage-gated potassium channels"/>
    <property type="match status" value="2"/>
</dbReference>
<evidence type="ECO:0000256" key="9">
    <source>
        <dbReference type="SAM" id="MobiDB-lite"/>
    </source>
</evidence>
<dbReference type="GO" id="GO:0030322">
    <property type="term" value="P:stabilization of membrane potential"/>
    <property type="evidence" value="ECO:0007669"/>
    <property type="project" value="TreeGrafter"/>
</dbReference>
<feature type="compositionally biased region" description="Basic and acidic residues" evidence="9">
    <location>
        <begin position="16"/>
        <end position="32"/>
    </location>
</feature>
<feature type="transmembrane region" description="Helical" evidence="10">
    <location>
        <begin position="640"/>
        <end position="661"/>
    </location>
</feature>
<dbReference type="OrthoDB" id="297496at2759"/>
<keyword evidence="8" id="KW-0175">Coiled coil</keyword>
<reference evidence="12 14" key="3">
    <citation type="journal article" date="2015" name="BMC Genomics">
        <title>Sex and parasites: genomic and transcriptomic analysis of Microbotryum lychnidis-dioicae, the biotrophic and plant-castrating anther smut fungus.</title>
        <authorList>
            <person name="Perlin M.H."/>
            <person name="Amselem J."/>
            <person name="Fontanillas E."/>
            <person name="Toh S.S."/>
            <person name="Chen Z."/>
            <person name="Goldberg J."/>
            <person name="Duplessis S."/>
            <person name="Henrissat B."/>
            <person name="Young S."/>
            <person name="Zeng Q."/>
            <person name="Aguileta G."/>
            <person name="Petit E."/>
            <person name="Badouin H."/>
            <person name="Andrews J."/>
            <person name="Razeeq D."/>
            <person name="Gabaldon T."/>
            <person name="Quesneville H."/>
            <person name="Giraud T."/>
            <person name="Hood M.E."/>
            <person name="Schultz D.J."/>
            <person name="Cuomo C.A."/>
        </authorList>
    </citation>
    <scope>NUCLEOTIDE SEQUENCE [LARGE SCALE GENOMIC DNA]</scope>
    <source>
        <strain evidence="14">p1A1 Lamole</strain>
        <strain evidence="12">P1A1 Lamole</strain>
    </source>
</reference>
<dbReference type="EMBL" id="AEIJ01000287">
    <property type="status" value="NOT_ANNOTATED_CDS"/>
    <property type="molecule type" value="Genomic_DNA"/>
</dbReference>
<dbReference type="InterPro" id="IPR013099">
    <property type="entry name" value="K_chnl_dom"/>
</dbReference>
<feature type="compositionally biased region" description="Low complexity" evidence="9">
    <location>
        <begin position="1061"/>
        <end position="1088"/>
    </location>
</feature>
<organism evidence="12">
    <name type="scientific">Microbotryum lychnidis-dioicae (strain p1A1 Lamole / MvSl-1064)</name>
    <name type="common">Anther smut fungus</name>
    <dbReference type="NCBI Taxonomy" id="683840"/>
    <lineage>
        <taxon>Eukaryota</taxon>
        <taxon>Fungi</taxon>
        <taxon>Dikarya</taxon>
        <taxon>Basidiomycota</taxon>
        <taxon>Pucciniomycotina</taxon>
        <taxon>Microbotryomycetes</taxon>
        <taxon>Microbotryales</taxon>
        <taxon>Microbotryaceae</taxon>
        <taxon>Microbotryum</taxon>
    </lineage>
</organism>
<evidence type="ECO:0000256" key="3">
    <source>
        <dbReference type="ARBA" id="ARBA00022692"/>
    </source>
</evidence>
<dbReference type="GO" id="GO:0005886">
    <property type="term" value="C:plasma membrane"/>
    <property type="evidence" value="ECO:0007669"/>
    <property type="project" value="TreeGrafter"/>
</dbReference>
<feature type="region of interest" description="Disordered" evidence="9">
    <location>
        <begin position="1"/>
        <end position="166"/>
    </location>
</feature>
<reference evidence="14" key="1">
    <citation type="submission" date="2010-11" db="EMBL/GenBank/DDBJ databases">
        <title>The genome sequence of Microbotryum violaceum strain p1A1 Lamole.</title>
        <authorList>
            <person name="Cuomo C."/>
            <person name="Perlin M."/>
            <person name="Young S.K."/>
            <person name="Zeng Q."/>
            <person name="Gargeya S."/>
            <person name="Alvarado L."/>
            <person name="Berlin A."/>
            <person name="Chapman S.B."/>
            <person name="Chen Z."/>
            <person name="Freedman E."/>
            <person name="Gellesch M."/>
            <person name="Goldberg J."/>
            <person name="Griggs A."/>
            <person name="Gujja S."/>
            <person name="Heilman E."/>
            <person name="Heiman D."/>
            <person name="Howarth C."/>
            <person name="Mehta T."/>
            <person name="Neiman D."/>
            <person name="Pearson M."/>
            <person name="Roberts A."/>
            <person name="Saif S."/>
            <person name="Shea T."/>
            <person name="Shenoy N."/>
            <person name="Sisk P."/>
            <person name="Stolte C."/>
            <person name="Sykes S."/>
            <person name="White J."/>
            <person name="Yandava C."/>
            <person name="Haas B."/>
            <person name="Nusbaum C."/>
            <person name="Birren B."/>
        </authorList>
    </citation>
    <scope>NUCLEOTIDE SEQUENCE [LARGE SCALE GENOMIC DNA]</scope>
    <source>
        <strain evidence="14">p1A1 Lamole</strain>
    </source>
</reference>
<feature type="compositionally biased region" description="Acidic residues" evidence="9">
    <location>
        <begin position="921"/>
        <end position="941"/>
    </location>
</feature>
<evidence type="ECO:0000256" key="8">
    <source>
        <dbReference type="SAM" id="Coils"/>
    </source>
</evidence>
<evidence type="ECO:0000259" key="11">
    <source>
        <dbReference type="Pfam" id="PF07885"/>
    </source>
</evidence>
<protein>
    <recommendedName>
        <fullName evidence="11">Potassium channel domain-containing protein</fullName>
    </recommendedName>
</protein>
<feature type="transmembrane region" description="Helical" evidence="10">
    <location>
        <begin position="358"/>
        <end position="380"/>
    </location>
</feature>
<keyword evidence="3 10" id="KW-0812">Transmembrane</keyword>
<dbReference type="STRING" id="683840.U5H7B3"/>
<feature type="region of interest" description="Disordered" evidence="9">
    <location>
        <begin position="896"/>
        <end position="961"/>
    </location>
</feature>
<feature type="transmembrane region" description="Helical" evidence="10">
    <location>
        <begin position="281"/>
        <end position="304"/>
    </location>
</feature>
<dbReference type="Proteomes" id="UP000017200">
    <property type="component" value="Unassembled WGS sequence"/>
</dbReference>
<dbReference type="GO" id="GO:0015271">
    <property type="term" value="F:outward rectifier potassium channel activity"/>
    <property type="evidence" value="ECO:0007669"/>
    <property type="project" value="TreeGrafter"/>
</dbReference>
<feature type="transmembrane region" description="Helical" evidence="10">
    <location>
        <begin position="687"/>
        <end position="707"/>
    </location>
</feature>
<dbReference type="EMBL" id="GL541670">
    <property type="protein sequence ID" value="KDE06497.1"/>
    <property type="molecule type" value="Genomic_DNA"/>
</dbReference>
<dbReference type="GO" id="GO:0022841">
    <property type="term" value="F:potassium ion leak channel activity"/>
    <property type="evidence" value="ECO:0007669"/>
    <property type="project" value="TreeGrafter"/>
</dbReference>
<feature type="compositionally biased region" description="Polar residues" evidence="9">
    <location>
        <begin position="1007"/>
        <end position="1018"/>
    </location>
</feature>
<evidence type="ECO:0000256" key="1">
    <source>
        <dbReference type="ARBA" id="ARBA00004141"/>
    </source>
</evidence>
<dbReference type="HOGENOM" id="CLU_285002_0_0_1"/>
<dbReference type="InterPro" id="IPR003280">
    <property type="entry name" value="2pore_dom_K_chnl"/>
</dbReference>
<evidence type="ECO:0000256" key="6">
    <source>
        <dbReference type="ARBA" id="ARBA00023136"/>
    </source>
</evidence>
<feature type="compositionally biased region" description="Acidic residues" evidence="9">
    <location>
        <begin position="144"/>
        <end position="155"/>
    </location>
</feature>
<evidence type="ECO:0000313" key="13">
    <source>
        <dbReference type="EnsemblFungi" id="MVLG_03149T0"/>
    </source>
</evidence>
<comment type="subcellular location">
    <subcellularLocation>
        <location evidence="1">Membrane</location>
        <topology evidence="1">Multi-pass membrane protein</topology>
    </subcellularLocation>
</comment>
<keyword evidence="6 10" id="KW-0472">Membrane</keyword>
<feature type="transmembrane region" description="Helical" evidence="10">
    <location>
        <begin position="316"/>
        <end position="337"/>
    </location>
</feature>
<accession>U5H7B3</accession>
<keyword evidence="5" id="KW-0406">Ion transport</keyword>